<organism evidence="2 3">
    <name type="scientific">Halopiger xanaduensis (strain DSM 18323 / JCM 14033 / SH-6)</name>
    <dbReference type="NCBI Taxonomy" id="797210"/>
    <lineage>
        <taxon>Archaea</taxon>
        <taxon>Methanobacteriati</taxon>
        <taxon>Methanobacteriota</taxon>
        <taxon>Stenosarchaea group</taxon>
        <taxon>Halobacteria</taxon>
        <taxon>Halobacteriales</taxon>
        <taxon>Natrialbaceae</taxon>
        <taxon>Halopiger</taxon>
    </lineage>
</organism>
<feature type="transmembrane region" description="Helical" evidence="1">
    <location>
        <begin position="82"/>
        <end position="101"/>
    </location>
</feature>
<sequence>MTDGGEPSREERRLVDPDDLLAQLFRNGRTNAVLSWLLVGVLSAVLVESLLEFDAHWLVFVAATGVVVLLPPGAARDWRVMLPWELLVVALLPILVRGLYGGEVGTFATYLAIAGVALLVTVELHMFTALRLTHWFAVALVVMTTMATAAAWTVVRWSMDARLGTAYLTTNEQLMIEWTSVTLAGFVAGVLFDSYFRRRGRRLRRSIRRMVSA</sequence>
<keyword evidence="3" id="KW-1185">Reference proteome</keyword>
<protein>
    <submittedName>
        <fullName evidence="2">Uncharacterized protein</fullName>
    </submittedName>
</protein>
<dbReference type="GeneID" id="10797544"/>
<dbReference type="AlphaFoldDB" id="F8DC87"/>
<dbReference type="Proteomes" id="UP000006794">
    <property type="component" value="Chromosome"/>
</dbReference>
<keyword evidence="1" id="KW-1133">Transmembrane helix</keyword>
<dbReference type="RefSeq" id="WP_013880097.1">
    <property type="nucleotide sequence ID" value="NC_015666.1"/>
</dbReference>
<feature type="transmembrane region" description="Helical" evidence="1">
    <location>
        <begin position="57"/>
        <end position="75"/>
    </location>
</feature>
<name>F8DC87_HALXS</name>
<feature type="transmembrane region" description="Helical" evidence="1">
    <location>
        <begin position="175"/>
        <end position="196"/>
    </location>
</feature>
<proteinExistence type="predicted"/>
<dbReference type="HOGENOM" id="CLU_098519_0_0_2"/>
<dbReference type="STRING" id="797210.Halxa_2589"/>
<evidence type="ECO:0000256" key="1">
    <source>
        <dbReference type="SAM" id="Phobius"/>
    </source>
</evidence>
<dbReference type="KEGG" id="hxa:Halxa_2589"/>
<dbReference type="EMBL" id="CP002839">
    <property type="protein sequence ID" value="AEH37207.1"/>
    <property type="molecule type" value="Genomic_DNA"/>
</dbReference>
<dbReference type="eggNOG" id="arCOG04663">
    <property type="taxonomic scope" value="Archaea"/>
</dbReference>
<accession>F8DC87</accession>
<feature type="transmembrane region" description="Helical" evidence="1">
    <location>
        <begin position="107"/>
        <end position="128"/>
    </location>
</feature>
<gene>
    <name evidence="2" type="ordered locus">Halxa_2589</name>
</gene>
<feature type="transmembrane region" description="Helical" evidence="1">
    <location>
        <begin position="33"/>
        <end position="51"/>
    </location>
</feature>
<feature type="transmembrane region" description="Helical" evidence="1">
    <location>
        <begin position="135"/>
        <end position="155"/>
    </location>
</feature>
<keyword evidence="1" id="KW-0812">Transmembrane</keyword>
<keyword evidence="1" id="KW-0472">Membrane</keyword>
<reference evidence="2 3" key="1">
    <citation type="journal article" date="2012" name="Stand. Genomic Sci.">
        <title>Complete genome sequence of Halopiger xanaduensis type strain (SH-6(T)).</title>
        <authorList>
            <person name="Anderson I."/>
            <person name="Tindall B.J."/>
            <person name="Rohde M."/>
            <person name="Lucas S."/>
            <person name="Han J."/>
            <person name="Lapidus A."/>
            <person name="Cheng J.F."/>
            <person name="Goodwin L."/>
            <person name="Pitluck S."/>
            <person name="Peters L."/>
            <person name="Pati A."/>
            <person name="Mikhailova N."/>
            <person name="Pagani I."/>
            <person name="Teshima H."/>
            <person name="Han C."/>
            <person name="Tapia R."/>
            <person name="Land M."/>
            <person name="Woyke T."/>
            <person name="Klenk H.P."/>
            <person name="Kyrpides N."/>
            <person name="Ivanova N."/>
        </authorList>
    </citation>
    <scope>NUCLEOTIDE SEQUENCE [LARGE SCALE GENOMIC DNA]</scope>
    <source>
        <strain evidence="3">DSM 18323 / JCM 14033 / SH-6</strain>
    </source>
</reference>
<evidence type="ECO:0000313" key="2">
    <source>
        <dbReference type="EMBL" id="AEH37207.1"/>
    </source>
</evidence>
<evidence type="ECO:0000313" key="3">
    <source>
        <dbReference type="Proteomes" id="UP000006794"/>
    </source>
</evidence>